<dbReference type="PANTHER" id="PTHR12243">
    <property type="entry name" value="MADF DOMAIN TRANSCRIPTION FACTOR"/>
    <property type="match status" value="1"/>
</dbReference>
<dbReference type="PANTHER" id="PTHR12243:SF67">
    <property type="entry name" value="COREPRESSOR OF PANGOLIN, ISOFORM A-RELATED"/>
    <property type="match status" value="1"/>
</dbReference>
<dbReference type="PROSITE" id="PS51029">
    <property type="entry name" value="MADF"/>
    <property type="match status" value="1"/>
</dbReference>
<evidence type="ECO:0000313" key="3">
    <source>
        <dbReference type="Proteomes" id="UP000078492"/>
    </source>
</evidence>
<dbReference type="AlphaFoldDB" id="A0A151JLQ5"/>
<evidence type="ECO:0000313" key="2">
    <source>
        <dbReference type="EMBL" id="KYN26852.1"/>
    </source>
</evidence>
<dbReference type="GO" id="GO:0006357">
    <property type="term" value="P:regulation of transcription by RNA polymerase II"/>
    <property type="evidence" value="ECO:0007669"/>
    <property type="project" value="TreeGrafter"/>
</dbReference>
<dbReference type="GO" id="GO:0005634">
    <property type="term" value="C:nucleus"/>
    <property type="evidence" value="ECO:0007669"/>
    <property type="project" value="TreeGrafter"/>
</dbReference>
<name>A0A151JLQ5_9HYME</name>
<feature type="domain" description="MADF" evidence="1">
    <location>
        <begin position="102"/>
        <end position="179"/>
    </location>
</feature>
<dbReference type="EMBL" id="KQ978975">
    <property type="protein sequence ID" value="KYN26852.1"/>
    <property type="molecule type" value="Genomic_DNA"/>
</dbReference>
<protein>
    <recommendedName>
        <fullName evidence="1">MADF domain-containing protein</fullName>
    </recommendedName>
</protein>
<sequence>MEIVYTCGLCEMICNADEIRSHPCLDSFTQFYMDEQHYFYPQCDDGKILRRSLVDGIEKNVLKMPNNAEESTEETKIPNEEDFDVENLPENENLPKIFIEGRLIEAIRRRPPLWNFKLPVAQRDVRSKEKLWLDVVAVMKDVITVADTKKKWKSLSDTFRRYRKNMQLPSGSAAQKMSK</sequence>
<keyword evidence="3" id="KW-1185">Reference proteome</keyword>
<dbReference type="InterPro" id="IPR006578">
    <property type="entry name" value="MADF-dom"/>
</dbReference>
<dbReference type="STRING" id="471704.A0A151JLQ5"/>
<proteinExistence type="predicted"/>
<gene>
    <name evidence="2" type="ORF">ALC57_03767</name>
</gene>
<evidence type="ECO:0000259" key="1">
    <source>
        <dbReference type="PROSITE" id="PS51029"/>
    </source>
</evidence>
<dbReference type="Proteomes" id="UP000078492">
    <property type="component" value="Unassembled WGS sequence"/>
</dbReference>
<reference evidence="2 3" key="1">
    <citation type="submission" date="2015-09" db="EMBL/GenBank/DDBJ databases">
        <title>Trachymyrmex cornetzi WGS genome.</title>
        <authorList>
            <person name="Nygaard S."/>
            <person name="Hu H."/>
            <person name="Boomsma J."/>
            <person name="Zhang G."/>
        </authorList>
    </citation>
    <scope>NUCLEOTIDE SEQUENCE [LARGE SCALE GENOMIC DNA]</scope>
    <source>
        <strain evidence="2">Tcor2-1</strain>
        <tissue evidence="2">Whole body</tissue>
    </source>
</reference>
<dbReference type="InterPro" id="IPR039353">
    <property type="entry name" value="TF_Adf1"/>
</dbReference>
<accession>A0A151JLQ5</accession>
<organism evidence="2 3">
    <name type="scientific">Trachymyrmex cornetzi</name>
    <dbReference type="NCBI Taxonomy" id="471704"/>
    <lineage>
        <taxon>Eukaryota</taxon>
        <taxon>Metazoa</taxon>
        <taxon>Ecdysozoa</taxon>
        <taxon>Arthropoda</taxon>
        <taxon>Hexapoda</taxon>
        <taxon>Insecta</taxon>
        <taxon>Pterygota</taxon>
        <taxon>Neoptera</taxon>
        <taxon>Endopterygota</taxon>
        <taxon>Hymenoptera</taxon>
        <taxon>Apocrita</taxon>
        <taxon>Aculeata</taxon>
        <taxon>Formicoidea</taxon>
        <taxon>Formicidae</taxon>
        <taxon>Myrmicinae</taxon>
        <taxon>Trachymyrmex</taxon>
    </lineage>
</organism>
<dbReference type="Pfam" id="PF10545">
    <property type="entry name" value="MADF_DNA_bdg"/>
    <property type="match status" value="1"/>
</dbReference>
<dbReference type="GO" id="GO:0005667">
    <property type="term" value="C:transcription regulator complex"/>
    <property type="evidence" value="ECO:0007669"/>
    <property type="project" value="TreeGrafter"/>
</dbReference>